<evidence type="ECO:0000313" key="8">
    <source>
        <dbReference type="EMBL" id="HIZ69953.1"/>
    </source>
</evidence>
<name>A0A9D2JX69_9BACT</name>
<evidence type="ECO:0000256" key="6">
    <source>
        <dbReference type="SAM" id="Phobius"/>
    </source>
</evidence>
<evidence type="ECO:0000256" key="2">
    <source>
        <dbReference type="ARBA" id="ARBA00022475"/>
    </source>
</evidence>
<feature type="transmembrane region" description="Helical" evidence="6">
    <location>
        <begin position="285"/>
        <end position="303"/>
    </location>
</feature>
<reference evidence="8" key="2">
    <citation type="submission" date="2021-04" db="EMBL/GenBank/DDBJ databases">
        <authorList>
            <person name="Gilroy R."/>
        </authorList>
    </citation>
    <scope>NUCLEOTIDE SEQUENCE</scope>
    <source>
        <strain evidence="8">ChiHecec3B27-8219</strain>
    </source>
</reference>
<feature type="transmembrane region" description="Helical" evidence="6">
    <location>
        <begin position="197"/>
        <end position="219"/>
    </location>
</feature>
<keyword evidence="4 6" id="KW-1133">Transmembrane helix</keyword>
<evidence type="ECO:0000256" key="3">
    <source>
        <dbReference type="ARBA" id="ARBA00022692"/>
    </source>
</evidence>
<evidence type="ECO:0000259" key="7">
    <source>
        <dbReference type="Pfam" id="PF12698"/>
    </source>
</evidence>
<reference evidence="8" key="1">
    <citation type="journal article" date="2021" name="PeerJ">
        <title>Extensive microbial diversity within the chicken gut microbiome revealed by metagenomics and culture.</title>
        <authorList>
            <person name="Gilroy R."/>
            <person name="Ravi A."/>
            <person name="Getino M."/>
            <person name="Pursley I."/>
            <person name="Horton D.L."/>
            <person name="Alikhan N.F."/>
            <person name="Baker D."/>
            <person name="Gharbi K."/>
            <person name="Hall N."/>
            <person name="Watson M."/>
            <person name="Adriaenssens E.M."/>
            <person name="Foster-Nyarko E."/>
            <person name="Jarju S."/>
            <person name="Secka A."/>
            <person name="Antonio M."/>
            <person name="Oren A."/>
            <person name="Chaudhuri R.R."/>
            <person name="La Ragione R."/>
            <person name="Hildebrand F."/>
            <person name="Pallen M.J."/>
        </authorList>
    </citation>
    <scope>NUCLEOTIDE SEQUENCE</scope>
    <source>
        <strain evidence="8">ChiHecec3B27-8219</strain>
    </source>
</reference>
<dbReference type="InterPro" id="IPR051449">
    <property type="entry name" value="ABC-2_transporter_component"/>
</dbReference>
<dbReference type="PANTHER" id="PTHR30294">
    <property type="entry name" value="MEMBRANE COMPONENT OF ABC TRANSPORTER YHHJ-RELATED"/>
    <property type="match status" value="1"/>
</dbReference>
<protein>
    <submittedName>
        <fullName evidence="8">ABC transporter permease</fullName>
    </submittedName>
</protein>
<dbReference type="GO" id="GO:0140359">
    <property type="term" value="F:ABC-type transporter activity"/>
    <property type="evidence" value="ECO:0007669"/>
    <property type="project" value="InterPro"/>
</dbReference>
<accession>A0A9D2JX69</accession>
<dbReference type="PANTHER" id="PTHR30294:SF46">
    <property type="entry name" value="ABC TRANSPORTER PERMEASE"/>
    <property type="match status" value="1"/>
</dbReference>
<feature type="transmembrane region" description="Helical" evidence="6">
    <location>
        <begin position="33"/>
        <end position="52"/>
    </location>
</feature>
<dbReference type="Gene3D" id="3.40.1710.10">
    <property type="entry name" value="abc type-2 transporter like domain"/>
    <property type="match status" value="1"/>
</dbReference>
<evidence type="ECO:0000256" key="4">
    <source>
        <dbReference type="ARBA" id="ARBA00022989"/>
    </source>
</evidence>
<proteinExistence type="predicted"/>
<sequence>MTKSRLSNKIIQTLDDTCHVWRRELRRMLHDEGVVIFVIIVPLLYPLLYSWIYTNEVVREVPVAVVDNSHSQKSRQFIRDIDATPDVRIAYHCADMTEAEELIARQEVKGILYFPQDFSTKMHRGEQAHVGVYCDMSLMLTYKAIYMSALAVSTSMNTELQVAQAGGVTDQDDELVTDPILIDEVSLYNNTGGYGNFLIPAVLILIIQQTLMLGVGLSAGTAREQHDNKLLIPFEEHYNATLPIVLGKALCYLMLYAVLGTYLLLVVPRLFGFTSLLSAETLFSFLLPYVLACVFFSMSLSSLVRYRESVFLLVVFTSVPFLFLSGASWPKECIPPFWESISCLFPSTFGVRGFLRLNGMGATIRDISIEYFALWGQAMVYFILTFFQYRYQLKLARKPSDS</sequence>
<keyword evidence="3 6" id="KW-0812">Transmembrane</keyword>
<organism evidence="8 9">
    <name type="scientific">Candidatus Prevotella avicola</name>
    <dbReference type="NCBI Taxonomy" id="2838738"/>
    <lineage>
        <taxon>Bacteria</taxon>
        <taxon>Pseudomonadati</taxon>
        <taxon>Bacteroidota</taxon>
        <taxon>Bacteroidia</taxon>
        <taxon>Bacteroidales</taxon>
        <taxon>Prevotellaceae</taxon>
        <taxon>Prevotella</taxon>
    </lineage>
</organism>
<dbReference type="Proteomes" id="UP000824055">
    <property type="component" value="Unassembled WGS sequence"/>
</dbReference>
<evidence type="ECO:0000256" key="5">
    <source>
        <dbReference type="ARBA" id="ARBA00023136"/>
    </source>
</evidence>
<evidence type="ECO:0000256" key="1">
    <source>
        <dbReference type="ARBA" id="ARBA00004651"/>
    </source>
</evidence>
<comment type="caution">
    <text evidence="8">The sequence shown here is derived from an EMBL/GenBank/DDBJ whole genome shotgun (WGS) entry which is preliminary data.</text>
</comment>
<feature type="transmembrane region" description="Helical" evidence="6">
    <location>
        <begin position="240"/>
        <end position="265"/>
    </location>
</feature>
<feature type="transmembrane region" description="Helical" evidence="6">
    <location>
        <begin position="310"/>
        <end position="330"/>
    </location>
</feature>
<gene>
    <name evidence="8" type="ORF">H9966_08775</name>
</gene>
<feature type="transmembrane region" description="Helical" evidence="6">
    <location>
        <begin position="367"/>
        <end position="389"/>
    </location>
</feature>
<keyword evidence="5 6" id="KW-0472">Membrane</keyword>
<evidence type="ECO:0000313" key="9">
    <source>
        <dbReference type="Proteomes" id="UP000824055"/>
    </source>
</evidence>
<dbReference type="Pfam" id="PF12698">
    <property type="entry name" value="ABC2_membrane_3"/>
    <property type="match status" value="1"/>
</dbReference>
<dbReference type="InterPro" id="IPR013525">
    <property type="entry name" value="ABC2_TM"/>
</dbReference>
<dbReference type="GO" id="GO:0005886">
    <property type="term" value="C:plasma membrane"/>
    <property type="evidence" value="ECO:0007669"/>
    <property type="project" value="UniProtKB-SubCell"/>
</dbReference>
<comment type="subcellular location">
    <subcellularLocation>
        <location evidence="1">Cell membrane</location>
        <topology evidence="1">Multi-pass membrane protein</topology>
    </subcellularLocation>
</comment>
<keyword evidence="2" id="KW-1003">Cell membrane</keyword>
<feature type="domain" description="ABC-2 type transporter transmembrane" evidence="7">
    <location>
        <begin position="35"/>
        <end position="386"/>
    </location>
</feature>
<dbReference type="AlphaFoldDB" id="A0A9D2JX69"/>
<dbReference type="EMBL" id="DXBE01000064">
    <property type="protein sequence ID" value="HIZ69953.1"/>
    <property type="molecule type" value="Genomic_DNA"/>
</dbReference>